<keyword evidence="1" id="KW-0472">Membrane</keyword>
<evidence type="ECO:0000313" key="3">
    <source>
        <dbReference type="Proteomes" id="UP001597283"/>
    </source>
</evidence>
<dbReference type="Proteomes" id="UP001597283">
    <property type="component" value="Unassembled WGS sequence"/>
</dbReference>
<sequence>MVNVTAIVAALVGSLAGGVGHYLLARRSSRQTRRAMMTGLVAEVAVLRHLLDLQFGKAGTADGPIAIFPLTYHGELAAVYDALSAHLGSLDEQDAERIVRFHTLCKTIIGMADTTGAPPVAPALIAETLTLGEAIVADHRG</sequence>
<feature type="transmembrane region" description="Helical" evidence="1">
    <location>
        <begin position="6"/>
        <end position="24"/>
    </location>
</feature>
<dbReference type="RefSeq" id="WP_203311531.1">
    <property type="nucleotide sequence ID" value="NZ_JBHUFC010000038.1"/>
</dbReference>
<evidence type="ECO:0000313" key="2">
    <source>
        <dbReference type="EMBL" id="MFD1789967.1"/>
    </source>
</evidence>
<keyword evidence="3" id="KW-1185">Reference proteome</keyword>
<gene>
    <name evidence="2" type="ORF">ACFSC3_20630</name>
</gene>
<dbReference type="EMBL" id="JBHUFC010000038">
    <property type="protein sequence ID" value="MFD1789967.1"/>
    <property type="molecule type" value="Genomic_DNA"/>
</dbReference>
<name>A0ABW4NIZ7_9SPHN</name>
<reference evidence="3" key="1">
    <citation type="journal article" date="2019" name="Int. J. Syst. Evol. Microbiol.">
        <title>The Global Catalogue of Microorganisms (GCM) 10K type strain sequencing project: providing services to taxonomists for standard genome sequencing and annotation.</title>
        <authorList>
            <consortium name="The Broad Institute Genomics Platform"/>
            <consortium name="The Broad Institute Genome Sequencing Center for Infectious Disease"/>
            <person name="Wu L."/>
            <person name="Ma J."/>
        </authorList>
    </citation>
    <scope>NUCLEOTIDE SEQUENCE [LARGE SCALE GENOMIC DNA]</scope>
    <source>
        <strain evidence="3">Q85</strain>
    </source>
</reference>
<protein>
    <submittedName>
        <fullName evidence="2">Uncharacterized protein</fullName>
    </submittedName>
</protein>
<proteinExistence type="predicted"/>
<keyword evidence="1" id="KW-1133">Transmembrane helix</keyword>
<comment type="caution">
    <text evidence="2">The sequence shown here is derived from an EMBL/GenBank/DDBJ whole genome shotgun (WGS) entry which is preliminary data.</text>
</comment>
<accession>A0ABW4NIZ7</accession>
<organism evidence="2 3">
    <name type="scientific">Sphingomonas floccifaciens</name>
    <dbReference type="NCBI Taxonomy" id="1844115"/>
    <lineage>
        <taxon>Bacteria</taxon>
        <taxon>Pseudomonadati</taxon>
        <taxon>Pseudomonadota</taxon>
        <taxon>Alphaproteobacteria</taxon>
        <taxon>Sphingomonadales</taxon>
        <taxon>Sphingomonadaceae</taxon>
        <taxon>Sphingomonas</taxon>
    </lineage>
</organism>
<evidence type="ECO:0000256" key="1">
    <source>
        <dbReference type="SAM" id="Phobius"/>
    </source>
</evidence>
<keyword evidence="1" id="KW-0812">Transmembrane</keyword>